<accession>A0A2C5W9F7</accession>
<dbReference type="EMBL" id="PDKZ01000002">
    <property type="protein sequence ID" value="PHH42995.1"/>
    <property type="molecule type" value="Genomic_DNA"/>
</dbReference>
<evidence type="ECO:0000313" key="2">
    <source>
        <dbReference type="Proteomes" id="UP000222460"/>
    </source>
</evidence>
<dbReference type="Proteomes" id="UP000222460">
    <property type="component" value="Unassembled WGS sequence"/>
</dbReference>
<name>A0A2C5W9F7_PSEPU</name>
<dbReference type="RefSeq" id="WP_098967707.1">
    <property type="nucleotide sequence ID" value="NZ_PDKZ01000002.1"/>
</dbReference>
<dbReference type="AlphaFoldDB" id="A0A2C5W9F7"/>
<evidence type="ECO:0000313" key="1">
    <source>
        <dbReference type="EMBL" id="PHH42995.1"/>
    </source>
</evidence>
<proteinExistence type="predicted"/>
<evidence type="ECO:0008006" key="3">
    <source>
        <dbReference type="Google" id="ProtNLM"/>
    </source>
</evidence>
<sequence>MPRERTYLRYQLYKSQARKQASIAKALLQLPVRQDLSKVRFEPIDAIALSAFELWENPLFCWREVAAWKSREPLSLDIAIWFEEQLCGLCFVNPNKSRQRIRIVRLEGRPGDSHPLKNRIGTLAMMVIDEFAQIVGSKFIEVQEPMQGAIPVYTKLGFKFDLEGRLVLAVESKVS</sequence>
<reference evidence="2" key="1">
    <citation type="submission" date="2017-10" db="EMBL/GenBank/DDBJ databases">
        <title>FDA dAtabase for Regulatory Grade micrObial Sequences (FDA-ARGOS): Supporting development and validation of Infectious Disease Dx tests.</title>
        <authorList>
            <person name="Goldberg B."/>
            <person name="Campos J."/>
            <person name="Tallon L."/>
            <person name="Sadzewicz L."/>
            <person name="Ott S."/>
            <person name="Zhao X."/>
            <person name="Nagaraj S."/>
            <person name="Vavikolanu K."/>
            <person name="Aluvathingal J."/>
            <person name="Nadendla S."/>
            <person name="Geyer C."/>
            <person name="Sichtig H."/>
        </authorList>
    </citation>
    <scope>NUCLEOTIDE SEQUENCE [LARGE SCALE GENOMIC DNA]</scope>
    <source>
        <strain evidence="2">FDAARGOS_376</strain>
    </source>
</reference>
<comment type="caution">
    <text evidence="1">The sequence shown here is derived from an EMBL/GenBank/DDBJ whole genome shotgun (WGS) entry which is preliminary data.</text>
</comment>
<protein>
    <recommendedName>
        <fullName evidence="3">N-acetyltransferase</fullName>
    </recommendedName>
</protein>
<gene>
    <name evidence="1" type="ORF">CRX57_23205</name>
</gene>
<organism evidence="1 2">
    <name type="scientific">Pseudomonas putida</name>
    <name type="common">Arthrobacter siderocapsulatus</name>
    <dbReference type="NCBI Taxonomy" id="303"/>
    <lineage>
        <taxon>Bacteria</taxon>
        <taxon>Pseudomonadati</taxon>
        <taxon>Pseudomonadota</taxon>
        <taxon>Gammaproteobacteria</taxon>
        <taxon>Pseudomonadales</taxon>
        <taxon>Pseudomonadaceae</taxon>
        <taxon>Pseudomonas</taxon>
    </lineage>
</organism>